<feature type="transmembrane region" description="Helical" evidence="6">
    <location>
        <begin position="321"/>
        <end position="339"/>
    </location>
</feature>
<dbReference type="Proteomes" id="UP000036987">
    <property type="component" value="Unassembled WGS sequence"/>
</dbReference>
<dbReference type="PANTHER" id="PTHR31218">
    <property type="entry name" value="WAT1-RELATED PROTEIN"/>
    <property type="match status" value="1"/>
</dbReference>
<feature type="domain" description="EamA" evidence="7">
    <location>
        <begin position="203"/>
        <end position="340"/>
    </location>
</feature>
<feature type="transmembrane region" description="Helical" evidence="6">
    <location>
        <begin position="293"/>
        <end position="315"/>
    </location>
</feature>
<name>A0A0K9NR28_ZOSMR</name>
<feature type="transmembrane region" description="Helical" evidence="6">
    <location>
        <begin position="201"/>
        <end position="221"/>
    </location>
</feature>
<organism evidence="8 9">
    <name type="scientific">Zostera marina</name>
    <name type="common">Eelgrass</name>
    <dbReference type="NCBI Taxonomy" id="29655"/>
    <lineage>
        <taxon>Eukaryota</taxon>
        <taxon>Viridiplantae</taxon>
        <taxon>Streptophyta</taxon>
        <taxon>Embryophyta</taxon>
        <taxon>Tracheophyta</taxon>
        <taxon>Spermatophyta</taxon>
        <taxon>Magnoliopsida</taxon>
        <taxon>Liliopsida</taxon>
        <taxon>Zosteraceae</taxon>
        <taxon>Zostera</taxon>
    </lineage>
</organism>
<dbReference type="AlphaFoldDB" id="A0A0K9NR28"/>
<dbReference type="SUPFAM" id="SSF103481">
    <property type="entry name" value="Multidrug resistance efflux transporter EmrE"/>
    <property type="match status" value="2"/>
</dbReference>
<keyword evidence="4 6" id="KW-1133">Transmembrane helix</keyword>
<evidence type="ECO:0000256" key="2">
    <source>
        <dbReference type="ARBA" id="ARBA00007635"/>
    </source>
</evidence>
<evidence type="ECO:0000256" key="4">
    <source>
        <dbReference type="ARBA" id="ARBA00022989"/>
    </source>
</evidence>
<keyword evidence="9" id="KW-1185">Reference proteome</keyword>
<feature type="transmembrane region" description="Helical" evidence="6">
    <location>
        <begin position="268"/>
        <end position="286"/>
    </location>
</feature>
<evidence type="ECO:0000256" key="1">
    <source>
        <dbReference type="ARBA" id="ARBA00004141"/>
    </source>
</evidence>
<keyword evidence="3 6" id="KW-0812">Transmembrane</keyword>
<dbReference type="OMA" id="TWATYKE"/>
<proteinExistence type="inferred from homology"/>
<dbReference type="InterPro" id="IPR000620">
    <property type="entry name" value="EamA_dom"/>
</dbReference>
<comment type="similarity">
    <text evidence="2 6">Belongs to the drug/metabolite transporter (DMT) superfamily. Plant drug/metabolite exporter (P-DME) (TC 2.A.7.4) family.</text>
</comment>
<keyword evidence="5 6" id="KW-0472">Membrane</keyword>
<evidence type="ECO:0000256" key="5">
    <source>
        <dbReference type="ARBA" id="ARBA00023136"/>
    </source>
</evidence>
<evidence type="ECO:0000259" key="7">
    <source>
        <dbReference type="Pfam" id="PF00892"/>
    </source>
</evidence>
<evidence type="ECO:0000256" key="3">
    <source>
        <dbReference type="ARBA" id="ARBA00022692"/>
    </source>
</evidence>
<feature type="transmembrane region" description="Helical" evidence="6">
    <location>
        <begin position="233"/>
        <end position="253"/>
    </location>
</feature>
<feature type="domain" description="EamA" evidence="7">
    <location>
        <begin position="13"/>
        <end position="153"/>
    </location>
</feature>
<feature type="transmembrane region" description="Helical" evidence="6">
    <location>
        <begin position="104"/>
        <end position="126"/>
    </location>
</feature>
<evidence type="ECO:0000256" key="6">
    <source>
        <dbReference type="RuleBase" id="RU363077"/>
    </source>
</evidence>
<dbReference type="OrthoDB" id="1728340at2759"/>
<comment type="caution">
    <text evidence="8">The sequence shown here is derived from an EMBL/GenBank/DDBJ whole genome shotgun (WGS) entry which is preliminary data.</text>
</comment>
<dbReference type="GO" id="GO:0022857">
    <property type="term" value="F:transmembrane transporter activity"/>
    <property type="evidence" value="ECO:0007669"/>
    <property type="project" value="InterPro"/>
</dbReference>
<evidence type="ECO:0000313" key="9">
    <source>
        <dbReference type="Proteomes" id="UP000036987"/>
    </source>
</evidence>
<dbReference type="GO" id="GO:0005886">
    <property type="term" value="C:plasma membrane"/>
    <property type="evidence" value="ECO:0000318"/>
    <property type="project" value="GO_Central"/>
</dbReference>
<accession>A0A0K9NR28</accession>
<reference evidence="9" key="1">
    <citation type="journal article" date="2016" name="Nature">
        <title>The genome of the seagrass Zostera marina reveals angiosperm adaptation to the sea.</title>
        <authorList>
            <person name="Olsen J.L."/>
            <person name="Rouze P."/>
            <person name="Verhelst B."/>
            <person name="Lin Y.-C."/>
            <person name="Bayer T."/>
            <person name="Collen J."/>
            <person name="Dattolo E."/>
            <person name="De Paoli E."/>
            <person name="Dittami S."/>
            <person name="Maumus F."/>
            <person name="Michel G."/>
            <person name="Kersting A."/>
            <person name="Lauritano C."/>
            <person name="Lohaus R."/>
            <person name="Toepel M."/>
            <person name="Tonon T."/>
            <person name="Vanneste K."/>
            <person name="Amirebrahimi M."/>
            <person name="Brakel J."/>
            <person name="Bostroem C."/>
            <person name="Chovatia M."/>
            <person name="Grimwood J."/>
            <person name="Jenkins J.W."/>
            <person name="Jueterbock A."/>
            <person name="Mraz A."/>
            <person name="Stam W.T."/>
            <person name="Tice H."/>
            <person name="Bornberg-Bauer E."/>
            <person name="Green P.J."/>
            <person name="Pearson G.A."/>
            <person name="Procaccini G."/>
            <person name="Duarte C.M."/>
            <person name="Schmutz J."/>
            <person name="Reusch T.B.H."/>
            <person name="Van de Peer Y."/>
        </authorList>
    </citation>
    <scope>NUCLEOTIDE SEQUENCE [LARGE SCALE GENOMIC DNA]</scope>
    <source>
        <strain evidence="9">cv. Finnish</strain>
    </source>
</reference>
<dbReference type="InterPro" id="IPR037185">
    <property type="entry name" value="EmrE-like"/>
</dbReference>
<feature type="transmembrane region" description="Helical" evidence="6">
    <location>
        <begin position="138"/>
        <end position="156"/>
    </location>
</feature>
<protein>
    <recommendedName>
        <fullName evidence="6">WAT1-related protein</fullName>
    </recommendedName>
</protein>
<evidence type="ECO:0000313" key="8">
    <source>
        <dbReference type="EMBL" id="KMZ58537.1"/>
    </source>
</evidence>
<feature type="transmembrane region" description="Helical" evidence="6">
    <location>
        <begin position="76"/>
        <end position="98"/>
    </location>
</feature>
<gene>
    <name evidence="8" type="ORF">ZOSMA_76G00920</name>
</gene>
<dbReference type="EMBL" id="LFYR01001927">
    <property type="protein sequence ID" value="KMZ58537.1"/>
    <property type="molecule type" value="Genomic_DNA"/>
</dbReference>
<dbReference type="Pfam" id="PF00892">
    <property type="entry name" value="EamA"/>
    <property type="match status" value="2"/>
</dbReference>
<comment type="subcellular location">
    <subcellularLocation>
        <location evidence="1 6">Membrane</location>
        <topology evidence="1 6">Multi-pass membrane protein</topology>
    </subcellularLocation>
</comment>
<sequence length="398" mass="43060">MGAEIGRAHGAVAVVQLLYGVYHVLTKVALNVGVNQFVFCVYRDLLALSILAPLAFLQNHRKIPKTNRHPITRQLLFSFFLLGLTGIFGNQLLFLFGLTYTNPTYAAAVQPAVPVLTFLLSVAMGVEKVNLVKLEGRVKIGGTAVCIFGAFLMVAYKGPIFAGGTSSFHQIIPKSQPQPIGGWMESRLLGGFAGGWGIEQWHAGVLCLIANCFCMASYLTLQAPILVKYPASLSVTAYSYCFGALLMVSSAVFSNTEYSDWILTGPEILAVVYGGVIASALNYGLLTWSNMILGPALVALYIPLQPAAAAIFSGIFLGSPIYLGSIIGGIFIISGLYLVTWARYRERQIAVAAETRDVQYSVHADPPMIKKWNNVSGHVIPFARPLRPAVKIDSHNSR</sequence>
<dbReference type="InterPro" id="IPR030184">
    <property type="entry name" value="WAT1-related"/>
</dbReference>